<feature type="transmembrane region" description="Helical" evidence="7">
    <location>
        <begin position="341"/>
        <end position="363"/>
    </location>
</feature>
<feature type="transmembrane region" description="Helical" evidence="7">
    <location>
        <begin position="252"/>
        <end position="271"/>
    </location>
</feature>
<feature type="transmembrane region" description="Helical" evidence="7">
    <location>
        <begin position="80"/>
        <end position="103"/>
    </location>
</feature>
<dbReference type="InterPro" id="IPR020846">
    <property type="entry name" value="MFS_dom"/>
</dbReference>
<dbReference type="RefSeq" id="WP_128269873.1">
    <property type="nucleotide sequence ID" value="NZ_SAUW01000011.1"/>
</dbReference>
<dbReference type="EMBL" id="SAUW01000011">
    <property type="protein sequence ID" value="RWR10980.1"/>
    <property type="molecule type" value="Genomic_DNA"/>
</dbReference>
<keyword evidence="3" id="KW-1003">Cell membrane</keyword>
<dbReference type="Proteomes" id="UP000285710">
    <property type="component" value="Unassembled WGS sequence"/>
</dbReference>
<accession>A0A443ISZ3</accession>
<evidence type="ECO:0000256" key="4">
    <source>
        <dbReference type="ARBA" id="ARBA00022692"/>
    </source>
</evidence>
<keyword evidence="4 7" id="KW-0812">Transmembrane</keyword>
<dbReference type="GO" id="GO:0005886">
    <property type="term" value="C:plasma membrane"/>
    <property type="evidence" value="ECO:0007669"/>
    <property type="project" value="UniProtKB-SubCell"/>
</dbReference>
<sequence>MPSFLRVQAAGLAPFVMVASGSALVMASAGMPTPFYPALQAQIGFSPALLTGIFAIYAVTVLATLLIAGSLSDHLGRRPVLTAGFLILALFAILFGQAGSVSALLGTRALQGVACGILLSTLSATTVDLEPAQAPGLAAICNSILPLLGLGAGALISGIALDVLPDAHRTVFDGLAAICLIFAALVWTLPETSPRHEGLWRALLPRVGIPAPARSSFWRIAPALFASWATGGLYLSLGGQIVAQVFGLHHAVEQGAIVALLAGAGAVACFLARRLSAPATLRYGTLALAIGTALTLGAIGLHDLRLYLIALAIAGTGFGASFYGAVRSVVPLVEADARSELFAAIFTISYLAFSVPAVLAGVLVQTFHLVGTATGYGCVVIVAALAAAVLQGRAAA</sequence>
<comment type="caution">
    <text evidence="9">The sequence shown here is derived from an EMBL/GenBank/DDBJ whole genome shotgun (WGS) entry which is preliminary data.</text>
</comment>
<evidence type="ECO:0000259" key="8">
    <source>
        <dbReference type="PROSITE" id="PS50850"/>
    </source>
</evidence>
<feature type="transmembrane region" description="Helical" evidence="7">
    <location>
        <begin position="136"/>
        <end position="159"/>
    </location>
</feature>
<dbReference type="PANTHER" id="PTHR23517">
    <property type="entry name" value="RESISTANCE PROTEIN MDTM, PUTATIVE-RELATED-RELATED"/>
    <property type="match status" value="1"/>
</dbReference>
<feature type="transmembrane region" description="Helical" evidence="7">
    <location>
        <begin position="109"/>
        <end position="129"/>
    </location>
</feature>
<dbReference type="AlphaFoldDB" id="A0A443ISZ3"/>
<feature type="transmembrane region" description="Helical" evidence="7">
    <location>
        <begin position="369"/>
        <end position="390"/>
    </location>
</feature>
<reference evidence="9 10" key="1">
    <citation type="submission" date="2019-01" db="EMBL/GenBank/DDBJ databases">
        <title>Sinorhodobacter populi sp. nov. isolated from the symptomatic bark tissue of Populus euramericana canker.</title>
        <authorList>
            <person name="Xu G."/>
        </authorList>
    </citation>
    <scope>NUCLEOTIDE SEQUENCE [LARGE SCALE GENOMIC DNA]</scope>
    <source>
        <strain evidence="9 10">2D-5</strain>
    </source>
</reference>
<evidence type="ECO:0000313" key="9">
    <source>
        <dbReference type="EMBL" id="RWR10980.1"/>
    </source>
</evidence>
<dbReference type="PROSITE" id="PS50850">
    <property type="entry name" value="MFS"/>
    <property type="match status" value="1"/>
</dbReference>
<keyword evidence="5 7" id="KW-1133">Transmembrane helix</keyword>
<comment type="subcellular location">
    <subcellularLocation>
        <location evidence="1">Cell membrane</location>
        <topology evidence="1">Multi-pass membrane protein</topology>
    </subcellularLocation>
</comment>
<dbReference type="SUPFAM" id="SSF103473">
    <property type="entry name" value="MFS general substrate transporter"/>
    <property type="match status" value="1"/>
</dbReference>
<dbReference type="Pfam" id="PF07690">
    <property type="entry name" value="MFS_1"/>
    <property type="match status" value="1"/>
</dbReference>
<evidence type="ECO:0000256" key="3">
    <source>
        <dbReference type="ARBA" id="ARBA00022475"/>
    </source>
</evidence>
<dbReference type="GO" id="GO:0022857">
    <property type="term" value="F:transmembrane transporter activity"/>
    <property type="evidence" value="ECO:0007669"/>
    <property type="project" value="InterPro"/>
</dbReference>
<organism evidence="9 10">
    <name type="scientific">Paenirhodobacter populi</name>
    <dbReference type="NCBI Taxonomy" id="2306993"/>
    <lineage>
        <taxon>Bacteria</taxon>
        <taxon>Pseudomonadati</taxon>
        <taxon>Pseudomonadota</taxon>
        <taxon>Alphaproteobacteria</taxon>
        <taxon>Rhodobacterales</taxon>
        <taxon>Rhodobacter group</taxon>
        <taxon>Paenirhodobacter</taxon>
    </lineage>
</organism>
<feature type="transmembrane region" description="Helical" evidence="7">
    <location>
        <begin position="283"/>
        <end position="301"/>
    </location>
</feature>
<evidence type="ECO:0000256" key="5">
    <source>
        <dbReference type="ARBA" id="ARBA00022989"/>
    </source>
</evidence>
<keyword evidence="2" id="KW-0813">Transport</keyword>
<feature type="transmembrane region" description="Helical" evidence="7">
    <location>
        <begin position="171"/>
        <end position="189"/>
    </location>
</feature>
<feature type="domain" description="Major facilitator superfamily (MFS) profile" evidence="8">
    <location>
        <begin position="14"/>
        <end position="395"/>
    </location>
</feature>
<evidence type="ECO:0000256" key="6">
    <source>
        <dbReference type="ARBA" id="ARBA00023136"/>
    </source>
</evidence>
<reference evidence="9 10" key="2">
    <citation type="submission" date="2019-01" db="EMBL/GenBank/DDBJ databases">
        <authorList>
            <person name="Li Y."/>
        </authorList>
    </citation>
    <scope>NUCLEOTIDE SEQUENCE [LARGE SCALE GENOMIC DNA]</scope>
    <source>
        <strain evidence="9 10">2D-5</strain>
    </source>
</reference>
<proteinExistence type="predicted"/>
<evidence type="ECO:0000256" key="2">
    <source>
        <dbReference type="ARBA" id="ARBA00022448"/>
    </source>
</evidence>
<feature type="transmembrane region" description="Helical" evidence="7">
    <location>
        <begin position="223"/>
        <end position="246"/>
    </location>
</feature>
<protein>
    <submittedName>
        <fullName evidence="9">MFS transporter</fullName>
    </submittedName>
</protein>
<dbReference type="Gene3D" id="1.20.1250.20">
    <property type="entry name" value="MFS general substrate transporter like domains"/>
    <property type="match status" value="1"/>
</dbReference>
<keyword evidence="6 7" id="KW-0472">Membrane</keyword>
<evidence type="ECO:0000256" key="7">
    <source>
        <dbReference type="SAM" id="Phobius"/>
    </source>
</evidence>
<name>A0A443ISZ3_9RHOB</name>
<dbReference type="InterPro" id="IPR011701">
    <property type="entry name" value="MFS"/>
</dbReference>
<feature type="transmembrane region" description="Helical" evidence="7">
    <location>
        <begin position="43"/>
        <end position="68"/>
    </location>
</feature>
<feature type="transmembrane region" description="Helical" evidence="7">
    <location>
        <begin position="307"/>
        <end position="329"/>
    </location>
</feature>
<evidence type="ECO:0000256" key="1">
    <source>
        <dbReference type="ARBA" id="ARBA00004651"/>
    </source>
</evidence>
<evidence type="ECO:0000313" key="10">
    <source>
        <dbReference type="Proteomes" id="UP000285710"/>
    </source>
</evidence>
<dbReference type="InterPro" id="IPR036259">
    <property type="entry name" value="MFS_trans_sf"/>
</dbReference>
<dbReference type="PANTHER" id="PTHR23517:SF13">
    <property type="entry name" value="MAJOR FACILITATOR SUPERFAMILY MFS_1"/>
    <property type="match status" value="1"/>
</dbReference>
<gene>
    <name evidence="9" type="ORF">D2T33_11615</name>
</gene>
<dbReference type="InterPro" id="IPR050171">
    <property type="entry name" value="MFS_Transporters"/>
</dbReference>
<keyword evidence="10" id="KW-1185">Reference proteome</keyword>